<keyword evidence="6 11" id="KW-0547">Nucleotide-binding</keyword>
<keyword evidence="8 11" id="KW-1133">Transmembrane helix</keyword>
<keyword evidence="9 11" id="KW-0472">Membrane</keyword>
<dbReference type="EMBL" id="CP112932">
    <property type="protein sequence ID" value="WPY01117.1"/>
    <property type="molecule type" value="Genomic_DNA"/>
</dbReference>
<evidence type="ECO:0000256" key="9">
    <source>
        <dbReference type="ARBA" id="ARBA00023136"/>
    </source>
</evidence>
<gene>
    <name evidence="12" type="ORF">Trichorick_01016</name>
</gene>
<sequence>MDVHSYLFKNRFRKIFWPIHHHELGKFIPISGLMFCILFNQNILRILKDSILISEISAEVASFAKVYCVTPTAAIFVIIYAKLVNHLSFEKIYYYLISVFIGFFAIFAFILYPNINYFHMDATALDQIMSAHPHLKWYIALAGNWSYIIFYTLAELWPNIFYVLLFWQFANEITTTEEAKRFYTLFSLFGNSSLIFVGLLMMNLSSERTIMQYFIHVANSKVVLIQVSVFCVVIFALLSCLLVRFIGNNVMTNPTFYNRAKAPRSTKEKMSIMHSFSYIAKSKYLWLMLICSAAFGFAINLVEAVWKAKIKELYPTVNSYAEFNSLYILWTGVAIIVMTIISNNIMRSHSWFAAAVISPIIIMVTGIAFFLLVVFDHQILSFFDGAIIMTPLALAVSIGALQNILAKGSKYSIWDTSIQMLYIPLDDELKTKGKAAVDVVSSKIGKSSSGLIQSIIFTIFPAATFTSISPILMVIFTLVCISWIYAVRKVYFEYLKIV</sequence>
<keyword evidence="4" id="KW-1003">Cell membrane</keyword>
<feature type="transmembrane region" description="Helical" evidence="11">
    <location>
        <begin position="284"/>
        <end position="306"/>
    </location>
</feature>
<feature type="transmembrane region" description="Helical" evidence="11">
    <location>
        <begin position="145"/>
        <end position="170"/>
    </location>
</feature>
<evidence type="ECO:0000256" key="2">
    <source>
        <dbReference type="ARBA" id="ARBA00007127"/>
    </source>
</evidence>
<comment type="subcellular location">
    <subcellularLocation>
        <location evidence="1">Cell membrane</location>
        <topology evidence="1">Multi-pass membrane protein</topology>
    </subcellularLocation>
    <subcellularLocation>
        <location evidence="11">Membrane</location>
        <topology evidence="11">Multi-pass membrane protein</topology>
    </subcellularLocation>
</comment>
<feature type="transmembrane region" description="Helical" evidence="11">
    <location>
        <begin position="56"/>
        <end position="80"/>
    </location>
</feature>
<dbReference type="InterPro" id="IPR004667">
    <property type="entry name" value="ADP_ATP_car_bac_type"/>
</dbReference>
<accession>A0ABZ0UWW0</accession>
<feature type="transmembrane region" description="Helical" evidence="11">
    <location>
        <begin position="326"/>
        <end position="345"/>
    </location>
</feature>
<keyword evidence="7 11" id="KW-0067">ATP-binding</keyword>
<dbReference type="NCBIfam" id="TIGR00769">
    <property type="entry name" value="AAA"/>
    <property type="match status" value="1"/>
</dbReference>
<organism evidence="12 13">
    <name type="scientific">Candidatus Trichorickettsia mobilis</name>
    <dbReference type="NCBI Taxonomy" id="1346319"/>
    <lineage>
        <taxon>Bacteria</taxon>
        <taxon>Pseudomonadati</taxon>
        <taxon>Pseudomonadota</taxon>
        <taxon>Alphaproteobacteria</taxon>
        <taxon>Rickettsiales</taxon>
        <taxon>Rickettsiaceae</taxon>
        <taxon>Rickettsieae</taxon>
        <taxon>Candidatus Trichorickettsia</taxon>
    </lineage>
</organism>
<comment type="similarity">
    <text evidence="2 11">Belongs to the ADP/ATP translocase tlc family.</text>
</comment>
<proteinExistence type="inferred from homology"/>
<feature type="transmembrane region" description="Helical" evidence="11">
    <location>
        <begin position="223"/>
        <end position="246"/>
    </location>
</feature>
<evidence type="ECO:0000256" key="3">
    <source>
        <dbReference type="ARBA" id="ARBA00022448"/>
    </source>
</evidence>
<dbReference type="Pfam" id="PF03219">
    <property type="entry name" value="TLC"/>
    <property type="match status" value="1"/>
</dbReference>
<evidence type="ECO:0000313" key="12">
    <source>
        <dbReference type="EMBL" id="WPY01117.1"/>
    </source>
</evidence>
<feature type="transmembrane region" description="Helical" evidence="11">
    <location>
        <begin position="351"/>
        <end position="375"/>
    </location>
</feature>
<evidence type="ECO:0000256" key="7">
    <source>
        <dbReference type="ARBA" id="ARBA00022840"/>
    </source>
</evidence>
<evidence type="ECO:0000256" key="11">
    <source>
        <dbReference type="RuleBase" id="RU363121"/>
    </source>
</evidence>
<evidence type="ECO:0000256" key="8">
    <source>
        <dbReference type="ARBA" id="ARBA00022989"/>
    </source>
</evidence>
<evidence type="ECO:0000256" key="10">
    <source>
        <dbReference type="ARBA" id="ARBA00024792"/>
    </source>
</evidence>
<evidence type="ECO:0000256" key="1">
    <source>
        <dbReference type="ARBA" id="ARBA00004651"/>
    </source>
</evidence>
<dbReference type="Proteomes" id="UP001326613">
    <property type="component" value="Chromosome"/>
</dbReference>
<protein>
    <recommendedName>
        <fullName evidence="11">ADP,ATP carrier protein</fullName>
    </recommendedName>
</protein>
<keyword evidence="3 11" id="KW-0813">Transport</keyword>
<evidence type="ECO:0000256" key="5">
    <source>
        <dbReference type="ARBA" id="ARBA00022692"/>
    </source>
</evidence>
<comment type="function">
    <text evidence="10 11">Provides the rickettsial cell with host ATP in exchange for rickettsial ADP. This is an obligate exchange system. This energy acquiring activity is an important component of rickettsial parasitism.</text>
</comment>
<dbReference type="PANTHER" id="PTHR31187">
    <property type="match status" value="1"/>
</dbReference>
<dbReference type="PANTHER" id="PTHR31187:SF1">
    <property type="entry name" value="ADP,ATP CARRIER PROTEIN 1"/>
    <property type="match status" value="1"/>
</dbReference>
<evidence type="ECO:0000313" key="13">
    <source>
        <dbReference type="Proteomes" id="UP001326613"/>
    </source>
</evidence>
<feature type="transmembrane region" description="Helical" evidence="11">
    <location>
        <begin position="182"/>
        <end position="202"/>
    </location>
</feature>
<feature type="transmembrane region" description="Helical" evidence="11">
    <location>
        <begin position="455"/>
        <end position="486"/>
    </location>
</feature>
<feature type="transmembrane region" description="Helical" evidence="11">
    <location>
        <begin position="92"/>
        <end position="112"/>
    </location>
</feature>
<evidence type="ECO:0000256" key="4">
    <source>
        <dbReference type="ARBA" id="ARBA00022475"/>
    </source>
</evidence>
<evidence type="ECO:0000256" key="6">
    <source>
        <dbReference type="ARBA" id="ARBA00022741"/>
    </source>
</evidence>
<reference evidence="12 13" key="1">
    <citation type="submission" date="2022-10" db="EMBL/GenBank/DDBJ databases">
        <title>Host association and intracellularity evolved multiple times independently in the Rickettsiales.</title>
        <authorList>
            <person name="Castelli M."/>
            <person name="Nardi T."/>
            <person name="Gammuto L."/>
            <person name="Bellinzona G."/>
            <person name="Sabaneyeva E."/>
            <person name="Potekhin A."/>
            <person name="Serra V."/>
            <person name="Petroni G."/>
            <person name="Sassera D."/>
        </authorList>
    </citation>
    <scope>NUCLEOTIDE SEQUENCE [LARGE SCALE GENOMIC DNA]</scope>
    <source>
        <strain evidence="12 13">Kr 154-4</strain>
    </source>
</reference>
<keyword evidence="5 11" id="KW-0812">Transmembrane</keyword>
<feature type="transmembrane region" description="Helical" evidence="11">
    <location>
        <begin position="27"/>
        <end position="44"/>
    </location>
</feature>
<feature type="transmembrane region" description="Helical" evidence="11">
    <location>
        <begin position="382"/>
        <end position="405"/>
    </location>
</feature>
<dbReference type="RefSeq" id="WP_323737918.1">
    <property type="nucleotide sequence ID" value="NZ_CP112932.1"/>
</dbReference>
<keyword evidence="13" id="KW-1185">Reference proteome</keyword>
<name>A0ABZ0UWW0_9RICK</name>